<gene>
    <name evidence="3" type="ORF">NHX12_034447</name>
</gene>
<dbReference type="Pfam" id="PF00339">
    <property type="entry name" value="Arrestin_N"/>
    <property type="match status" value="1"/>
</dbReference>
<dbReference type="Pfam" id="PF02752">
    <property type="entry name" value="Arrestin_C"/>
    <property type="match status" value="1"/>
</dbReference>
<dbReference type="GO" id="GO:0005886">
    <property type="term" value="C:plasma membrane"/>
    <property type="evidence" value="ECO:0007669"/>
    <property type="project" value="TreeGrafter"/>
</dbReference>
<dbReference type="SMART" id="SM01017">
    <property type="entry name" value="Arrestin_C"/>
    <property type="match status" value="1"/>
</dbReference>
<dbReference type="InterPro" id="IPR050357">
    <property type="entry name" value="Arrestin_domain-protein"/>
</dbReference>
<dbReference type="AlphaFoldDB" id="A0A9Q0D6L7"/>
<sequence length="315" mass="35342">MFGETIKNFHINFNARDDRNLYSCGDLITGKLSFDLTKKMTINSITLTLNGKAHVSWRRGTRKHRRVTTANVEYFNLKNVIRVNAEDAVQSKLPPGTHVYPFACQIPQGDFPASFKGLRGRIVYSLLVVLDRPWHRTKEYITEFNMAPSSYTTPNYELMAPLSGTISKTLCCLWCASGPISMNVRLARKAFLPGEDITIMCEFSNGSSRTATPKARLVQKQMFYSQSRGHSTMHTLDLDSKAGDLVDPHSSDVQSELTLTVPSDTPFTISNCAILEVSYLIEMRLSVKRKTVLTVLCPIVIYNPPQYNVASPPHV</sequence>
<comment type="caution">
    <text evidence="3">The sequence shown here is derived from an EMBL/GenBank/DDBJ whole genome shotgun (WGS) entry which is preliminary data.</text>
</comment>
<name>A0A9Q0D6L7_9TELE</name>
<dbReference type="OrthoDB" id="2333384at2759"/>
<dbReference type="GO" id="GO:0005737">
    <property type="term" value="C:cytoplasm"/>
    <property type="evidence" value="ECO:0007669"/>
    <property type="project" value="TreeGrafter"/>
</dbReference>
<evidence type="ECO:0000313" key="3">
    <source>
        <dbReference type="EMBL" id="KAJ3583114.1"/>
    </source>
</evidence>
<protein>
    <recommendedName>
        <fullName evidence="2">Arrestin C-terminal-like domain-containing protein</fullName>
    </recommendedName>
</protein>
<dbReference type="GO" id="GO:0015031">
    <property type="term" value="P:protein transport"/>
    <property type="evidence" value="ECO:0007669"/>
    <property type="project" value="TreeGrafter"/>
</dbReference>
<dbReference type="SUPFAM" id="SSF81296">
    <property type="entry name" value="E set domains"/>
    <property type="match status" value="2"/>
</dbReference>
<evidence type="ECO:0000313" key="4">
    <source>
        <dbReference type="Proteomes" id="UP001148018"/>
    </source>
</evidence>
<dbReference type="GO" id="GO:0007399">
    <property type="term" value="P:nervous system development"/>
    <property type="evidence" value="ECO:0007669"/>
    <property type="project" value="UniProtKB-ARBA"/>
</dbReference>
<reference evidence="3" key="1">
    <citation type="submission" date="2022-07" db="EMBL/GenBank/DDBJ databases">
        <title>Chromosome-level genome of Muraenolepis orangiensis.</title>
        <authorList>
            <person name="Kim J."/>
        </authorList>
    </citation>
    <scope>NUCLEOTIDE SEQUENCE</scope>
    <source>
        <strain evidence="3">KU_S4_2022</strain>
        <tissue evidence="3">Muscle</tissue>
    </source>
</reference>
<keyword evidence="4" id="KW-1185">Reference proteome</keyword>
<dbReference type="PANTHER" id="PTHR11188">
    <property type="entry name" value="ARRESTIN DOMAIN CONTAINING PROTEIN"/>
    <property type="match status" value="1"/>
</dbReference>
<dbReference type="EMBL" id="JANIIK010000545">
    <property type="protein sequence ID" value="KAJ3583114.1"/>
    <property type="molecule type" value="Genomic_DNA"/>
</dbReference>
<dbReference type="InterPro" id="IPR011022">
    <property type="entry name" value="Arrestin_C-like"/>
</dbReference>
<dbReference type="InterPro" id="IPR014756">
    <property type="entry name" value="Ig_E-set"/>
</dbReference>
<evidence type="ECO:0000256" key="1">
    <source>
        <dbReference type="ARBA" id="ARBA00005298"/>
    </source>
</evidence>
<accession>A0A9Q0D6L7</accession>
<comment type="similarity">
    <text evidence="1">Belongs to the arrestin family.</text>
</comment>
<dbReference type="PANTHER" id="PTHR11188:SF135">
    <property type="entry name" value="ARRESTIN DOMAIN CONTAINING 3-LIKE-RELATED"/>
    <property type="match status" value="1"/>
</dbReference>
<dbReference type="Gene3D" id="2.60.40.640">
    <property type="match status" value="2"/>
</dbReference>
<proteinExistence type="inferred from homology"/>
<dbReference type="InterPro" id="IPR011021">
    <property type="entry name" value="Arrestin-like_N"/>
</dbReference>
<dbReference type="InterPro" id="IPR014752">
    <property type="entry name" value="Arrestin-like_C"/>
</dbReference>
<evidence type="ECO:0000259" key="2">
    <source>
        <dbReference type="SMART" id="SM01017"/>
    </source>
</evidence>
<organism evidence="3 4">
    <name type="scientific">Muraenolepis orangiensis</name>
    <name type="common">Patagonian moray cod</name>
    <dbReference type="NCBI Taxonomy" id="630683"/>
    <lineage>
        <taxon>Eukaryota</taxon>
        <taxon>Metazoa</taxon>
        <taxon>Chordata</taxon>
        <taxon>Craniata</taxon>
        <taxon>Vertebrata</taxon>
        <taxon>Euteleostomi</taxon>
        <taxon>Actinopterygii</taxon>
        <taxon>Neopterygii</taxon>
        <taxon>Teleostei</taxon>
        <taxon>Neoteleostei</taxon>
        <taxon>Acanthomorphata</taxon>
        <taxon>Zeiogadaria</taxon>
        <taxon>Gadariae</taxon>
        <taxon>Gadiformes</taxon>
        <taxon>Muraenolepidoidei</taxon>
        <taxon>Muraenolepididae</taxon>
        <taxon>Muraenolepis</taxon>
    </lineage>
</organism>
<dbReference type="Proteomes" id="UP001148018">
    <property type="component" value="Unassembled WGS sequence"/>
</dbReference>
<feature type="domain" description="Arrestin C-terminal-like" evidence="2">
    <location>
        <begin position="176"/>
        <end position="306"/>
    </location>
</feature>